<proteinExistence type="predicted"/>
<feature type="transmembrane region" description="Helical" evidence="1">
    <location>
        <begin position="88"/>
        <end position="106"/>
    </location>
</feature>
<evidence type="ECO:0000313" key="4">
    <source>
        <dbReference type="Proteomes" id="UP000295805"/>
    </source>
</evidence>
<dbReference type="Proteomes" id="UP001560293">
    <property type="component" value="Unassembled WGS sequence"/>
</dbReference>
<dbReference type="Proteomes" id="UP000295805">
    <property type="component" value="Unassembled WGS sequence"/>
</dbReference>
<keyword evidence="1" id="KW-0472">Membrane</keyword>
<dbReference type="EMBL" id="SMCX01000006">
    <property type="protein sequence ID" value="TCW24661.1"/>
    <property type="molecule type" value="Genomic_DNA"/>
</dbReference>
<feature type="transmembrane region" description="Helical" evidence="1">
    <location>
        <begin position="31"/>
        <end position="54"/>
    </location>
</feature>
<gene>
    <name evidence="2" type="ORF">AB6N35_16135</name>
    <name evidence="3" type="ORF">EDD19_106117</name>
</gene>
<sequence>MTAAAGAAGAAAVPTVTDPVRPARPASAVEFGVALVLLAIGAAASCVLASAWLTMYLGPVPMPVSVLAAGAWSLFLVRVASTWSDRRIVAAFPALVWILTLVALELGPGGDMPVPVGLRGLALLVFGGLIPLWVATLRVSPAPDPQRR</sequence>
<reference evidence="5" key="2">
    <citation type="submission" date="2024-07" db="EMBL/GenBank/DDBJ databases">
        <title>Pseudomonas strain that inhibits Aeromonas fish pathogens.</title>
        <authorList>
            <person name="Wildschutte H."/>
        </authorList>
    </citation>
    <scope>NUCLEOTIDE SEQUENCE [LARGE SCALE GENOMIC DNA]</scope>
    <source>
        <strain evidence="5">n60</strain>
    </source>
</reference>
<keyword evidence="5" id="KW-1185">Reference proteome</keyword>
<dbReference type="RefSeq" id="WP_232303014.1">
    <property type="nucleotide sequence ID" value="NZ_CP143053.1"/>
</dbReference>
<evidence type="ECO:0000313" key="2">
    <source>
        <dbReference type="EMBL" id="MEX6465843.1"/>
    </source>
</evidence>
<reference evidence="2" key="3">
    <citation type="submission" date="2024-07" db="EMBL/GenBank/DDBJ databases">
        <authorList>
            <person name="Wildschutte H."/>
        </authorList>
    </citation>
    <scope>NUCLEOTIDE SEQUENCE</scope>
    <source>
        <strain evidence="2">N60</strain>
    </source>
</reference>
<evidence type="ECO:0000256" key="1">
    <source>
        <dbReference type="SAM" id="Phobius"/>
    </source>
</evidence>
<dbReference type="GeneID" id="89530938"/>
<accession>A0A4R3ZVS4</accession>
<dbReference type="AlphaFoldDB" id="A0A4R3ZVS4"/>
<feature type="transmembrane region" description="Helical" evidence="1">
    <location>
        <begin position="118"/>
        <end position="139"/>
    </location>
</feature>
<evidence type="ECO:0000313" key="3">
    <source>
        <dbReference type="EMBL" id="TCW24661.1"/>
    </source>
</evidence>
<protein>
    <submittedName>
        <fullName evidence="3">Uncharacterized protein</fullName>
    </submittedName>
</protein>
<reference evidence="3 4" key="1">
    <citation type="submission" date="2019-03" db="EMBL/GenBank/DDBJ databases">
        <title>Root nodule microbial communities of legume samples collected from USA, Mexico and Botswana.</title>
        <authorList>
            <person name="Hirsch A."/>
        </authorList>
    </citation>
    <scope>NUCLEOTIDE SEQUENCE [LARGE SCALE GENOMIC DNA]</scope>
    <source>
        <strain evidence="3 4">55</strain>
    </source>
</reference>
<keyword evidence="1" id="KW-0812">Transmembrane</keyword>
<keyword evidence="1" id="KW-1133">Transmembrane helix</keyword>
<evidence type="ECO:0000313" key="5">
    <source>
        <dbReference type="Proteomes" id="UP001560293"/>
    </source>
</evidence>
<dbReference type="EMBL" id="JBFTEZ010000002">
    <property type="protein sequence ID" value="MEX6465843.1"/>
    <property type="molecule type" value="Genomic_DNA"/>
</dbReference>
<name>A0A4R3ZVS4_9ACTN</name>
<organism evidence="3 4">
    <name type="scientific">Dietzia cinnamea</name>
    <dbReference type="NCBI Taxonomy" id="321318"/>
    <lineage>
        <taxon>Bacteria</taxon>
        <taxon>Bacillati</taxon>
        <taxon>Actinomycetota</taxon>
        <taxon>Actinomycetes</taxon>
        <taxon>Mycobacteriales</taxon>
        <taxon>Dietziaceae</taxon>
        <taxon>Dietzia</taxon>
    </lineage>
</organism>
<comment type="caution">
    <text evidence="3">The sequence shown here is derived from an EMBL/GenBank/DDBJ whole genome shotgun (WGS) entry which is preliminary data.</text>
</comment>
<feature type="transmembrane region" description="Helical" evidence="1">
    <location>
        <begin position="60"/>
        <end position="81"/>
    </location>
</feature>